<name>A0A9P6E6X8_9AGAR</name>
<dbReference type="AlphaFoldDB" id="A0A9P6E6X8"/>
<feature type="compositionally biased region" description="Basic and acidic residues" evidence="8">
    <location>
        <begin position="500"/>
        <end position="509"/>
    </location>
</feature>
<feature type="domain" description="Helicase C-terminal" evidence="10">
    <location>
        <begin position="522"/>
        <end position="670"/>
    </location>
</feature>
<dbReference type="OrthoDB" id="10256233at2759"/>
<dbReference type="SMART" id="SM00490">
    <property type="entry name" value="HELICc"/>
    <property type="match status" value="1"/>
</dbReference>
<evidence type="ECO:0000313" key="12">
    <source>
        <dbReference type="EMBL" id="KAF9523605.1"/>
    </source>
</evidence>
<keyword evidence="2" id="KW-0547">Nucleotide-binding</keyword>
<evidence type="ECO:0000256" key="5">
    <source>
        <dbReference type="ARBA" id="ARBA00022840"/>
    </source>
</evidence>
<dbReference type="GO" id="GO:0005524">
    <property type="term" value="F:ATP binding"/>
    <property type="evidence" value="ECO:0007669"/>
    <property type="project" value="UniProtKB-KW"/>
</dbReference>
<protein>
    <recommendedName>
        <fullName evidence="1">RNA helicase</fullName>
        <ecNumber evidence="1">3.6.4.13</ecNumber>
    </recommendedName>
</protein>
<dbReference type="GO" id="GO:0016787">
    <property type="term" value="F:hydrolase activity"/>
    <property type="evidence" value="ECO:0007669"/>
    <property type="project" value="UniProtKB-KW"/>
</dbReference>
<comment type="catalytic activity">
    <reaction evidence="6">
        <text>ATP + H2O = ADP + phosphate + H(+)</text>
        <dbReference type="Rhea" id="RHEA:13065"/>
        <dbReference type="ChEBI" id="CHEBI:15377"/>
        <dbReference type="ChEBI" id="CHEBI:15378"/>
        <dbReference type="ChEBI" id="CHEBI:30616"/>
        <dbReference type="ChEBI" id="CHEBI:43474"/>
        <dbReference type="ChEBI" id="CHEBI:456216"/>
        <dbReference type="EC" id="3.6.4.13"/>
    </reaction>
</comment>
<dbReference type="Pfam" id="PF00270">
    <property type="entry name" value="DEAD"/>
    <property type="match status" value="1"/>
</dbReference>
<evidence type="ECO:0000256" key="6">
    <source>
        <dbReference type="ARBA" id="ARBA00047984"/>
    </source>
</evidence>
<keyword evidence="3 12" id="KW-0378">Hydrolase</keyword>
<evidence type="ECO:0000259" key="11">
    <source>
        <dbReference type="PROSITE" id="PS51195"/>
    </source>
</evidence>
<feature type="short sequence motif" description="Q motif" evidence="7">
    <location>
        <begin position="106"/>
        <end position="136"/>
    </location>
</feature>
<dbReference type="PROSITE" id="PS51195">
    <property type="entry name" value="Q_MOTIF"/>
    <property type="match status" value="1"/>
</dbReference>
<feature type="region of interest" description="Disordered" evidence="8">
    <location>
        <begin position="475"/>
        <end position="509"/>
    </location>
</feature>
<keyword evidence="4" id="KW-0347">Helicase</keyword>
<dbReference type="Pfam" id="PF00271">
    <property type="entry name" value="Helicase_C"/>
    <property type="match status" value="1"/>
</dbReference>
<evidence type="ECO:0000256" key="4">
    <source>
        <dbReference type="ARBA" id="ARBA00022806"/>
    </source>
</evidence>
<evidence type="ECO:0000259" key="9">
    <source>
        <dbReference type="PROSITE" id="PS51192"/>
    </source>
</evidence>
<organism evidence="12 13">
    <name type="scientific">Crepidotus variabilis</name>
    <dbReference type="NCBI Taxonomy" id="179855"/>
    <lineage>
        <taxon>Eukaryota</taxon>
        <taxon>Fungi</taxon>
        <taxon>Dikarya</taxon>
        <taxon>Basidiomycota</taxon>
        <taxon>Agaricomycotina</taxon>
        <taxon>Agaricomycetes</taxon>
        <taxon>Agaricomycetidae</taxon>
        <taxon>Agaricales</taxon>
        <taxon>Agaricineae</taxon>
        <taxon>Crepidotaceae</taxon>
        <taxon>Crepidotus</taxon>
    </lineage>
</organism>
<keyword evidence="13" id="KW-1185">Reference proteome</keyword>
<dbReference type="InterPro" id="IPR014001">
    <property type="entry name" value="Helicase_ATP-bd"/>
</dbReference>
<dbReference type="InterPro" id="IPR001650">
    <property type="entry name" value="Helicase_C-like"/>
</dbReference>
<evidence type="ECO:0000256" key="8">
    <source>
        <dbReference type="SAM" id="MobiDB-lite"/>
    </source>
</evidence>
<dbReference type="Gene3D" id="3.40.50.300">
    <property type="entry name" value="P-loop containing nucleotide triphosphate hydrolases"/>
    <property type="match status" value="2"/>
</dbReference>
<dbReference type="EMBL" id="MU157914">
    <property type="protein sequence ID" value="KAF9523605.1"/>
    <property type="molecule type" value="Genomic_DNA"/>
</dbReference>
<dbReference type="Proteomes" id="UP000807306">
    <property type="component" value="Unassembled WGS sequence"/>
</dbReference>
<sequence>MGDVGSEASVRYKLKNDFSHGSTSSLLQSSRNFEDYGVSSSSPSRMRRRTSTLTLGLGLVTPTHNGRIFTSVRTLTTSPRCLNAITSGPGSVTPSPIDYSPPSSSASFKSLGIEASIVAALRRAFPNVKRPTEVQDKLIKELIGGRDILLKDDTGSGKSFGLVLGLLTKPRMVIEDEDSNGEQKLKRVTTSLFIVPHRDLAYQLHHWIERIVSELEPSPPLNSIVQVLVRGEAKPQTQLIQELKDTPPHILICTPQAFLDMHKTEEGREALQLDTLSTVVVDEVDYLVPTAARKDPNKSFRKAYEKAVKKIMMHPGPTREILNEIYKRRIEMRQHPYDPDEEGEEKGRWNSTEEWRNDMEAEEEIPQLVLSSATLRVHLKNYLFEESGWLNGYNLAKIVAKNGVFRVSQQTAANPVDEMEYDYETLDEPAEVPVNDEQRKRWNAAQKRGNILHSILVVSDTGVTNVEGAAIEQAASEVREAEGETKEAEEASEESDEDPKEYYHEKYDSTESPFNPISMEAIASAFAVDVPSVGLLVIPSSAPLQRAVYELRTMGVNAHGLDLLKERRGKDYLLQNADVRRANPTLLVATLATTRGLDLPTLTHVFVLGVPEGPSVTGRTVDAYLHIAGRVGRFGRSGRVISVVEEHESAKMVRVLDTLRKKPVQFEQII</sequence>
<feature type="compositionally biased region" description="Acidic residues" evidence="8">
    <location>
        <begin position="490"/>
        <end position="499"/>
    </location>
</feature>
<dbReference type="PROSITE" id="PS51194">
    <property type="entry name" value="HELICASE_CTER"/>
    <property type="match status" value="1"/>
</dbReference>
<evidence type="ECO:0000256" key="2">
    <source>
        <dbReference type="ARBA" id="ARBA00022741"/>
    </source>
</evidence>
<dbReference type="SUPFAM" id="SSF52540">
    <property type="entry name" value="P-loop containing nucleoside triphosphate hydrolases"/>
    <property type="match status" value="2"/>
</dbReference>
<dbReference type="GO" id="GO:0003724">
    <property type="term" value="F:RNA helicase activity"/>
    <property type="evidence" value="ECO:0007669"/>
    <property type="project" value="UniProtKB-EC"/>
</dbReference>
<reference evidence="12" key="1">
    <citation type="submission" date="2020-11" db="EMBL/GenBank/DDBJ databases">
        <authorList>
            <consortium name="DOE Joint Genome Institute"/>
            <person name="Ahrendt S."/>
            <person name="Riley R."/>
            <person name="Andreopoulos W."/>
            <person name="Labutti K."/>
            <person name="Pangilinan J."/>
            <person name="Ruiz-Duenas F.J."/>
            <person name="Barrasa J.M."/>
            <person name="Sanchez-Garcia M."/>
            <person name="Camarero S."/>
            <person name="Miyauchi S."/>
            <person name="Serrano A."/>
            <person name="Linde D."/>
            <person name="Babiker R."/>
            <person name="Drula E."/>
            <person name="Ayuso-Fernandez I."/>
            <person name="Pacheco R."/>
            <person name="Padilla G."/>
            <person name="Ferreira P."/>
            <person name="Barriuso J."/>
            <person name="Kellner H."/>
            <person name="Castanera R."/>
            <person name="Alfaro M."/>
            <person name="Ramirez L."/>
            <person name="Pisabarro A.G."/>
            <person name="Kuo A."/>
            <person name="Tritt A."/>
            <person name="Lipzen A."/>
            <person name="He G."/>
            <person name="Yan M."/>
            <person name="Ng V."/>
            <person name="Cullen D."/>
            <person name="Martin F."/>
            <person name="Rosso M.-N."/>
            <person name="Henrissat B."/>
            <person name="Hibbett D."/>
            <person name="Martinez A.T."/>
            <person name="Grigoriev I.V."/>
        </authorList>
    </citation>
    <scope>NUCLEOTIDE SEQUENCE</scope>
    <source>
        <strain evidence="12">CBS 506.95</strain>
    </source>
</reference>
<comment type="caution">
    <text evidence="12">The sequence shown here is derived from an EMBL/GenBank/DDBJ whole genome shotgun (WGS) entry which is preliminary data.</text>
</comment>
<evidence type="ECO:0000256" key="3">
    <source>
        <dbReference type="ARBA" id="ARBA00022801"/>
    </source>
</evidence>
<proteinExistence type="predicted"/>
<dbReference type="PROSITE" id="PS51192">
    <property type="entry name" value="HELICASE_ATP_BIND_1"/>
    <property type="match status" value="1"/>
</dbReference>
<dbReference type="SMART" id="SM00487">
    <property type="entry name" value="DEXDc"/>
    <property type="match status" value="1"/>
</dbReference>
<feature type="domain" description="DEAD-box RNA helicase Q" evidence="11">
    <location>
        <begin position="106"/>
        <end position="136"/>
    </location>
</feature>
<gene>
    <name evidence="12" type="ORF">CPB83DRAFT_821304</name>
</gene>
<evidence type="ECO:0000313" key="13">
    <source>
        <dbReference type="Proteomes" id="UP000807306"/>
    </source>
</evidence>
<dbReference type="InterPro" id="IPR011545">
    <property type="entry name" value="DEAD/DEAH_box_helicase_dom"/>
</dbReference>
<evidence type="ECO:0000256" key="7">
    <source>
        <dbReference type="PROSITE-ProRule" id="PRU00552"/>
    </source>
</evidence>
<evidence type="ECO:0000256" key="1">
    <source>
        <dbReference type="ARBA" id="ARBA00012552"/>
    </source>
</evidence>
<dbReference type="InterPro" id="IPR027417">
    <property type="entry name" value="P-loop_NTPase"/>
</dbReference>
<dbReference type="EC" id="3.6.4.13" evidence="1"/>
<dbReference type="GO" id="GO:0003676">
    <property type="term" value="F:nucleic acid binding"/>
    <property type="evidence" value="ECO:0007669"/>
    <property type="project" value="InterPro"/>
</dbReference>
<keyword evidence="5" id="KW-0067">ATP-binding</keyword>
<feature type="compositionally biased region" description="Basic and acidic residues" evidence="8">
    <location>
        <begin position="477"/>
        <end position="489"/>
    </location>
</feature>
<dbReference type="PANTHER" id="PTHR47960">
    <property type="entry name" value="DEAD-BOX ATP-DEPENDENT RNA HELICASE 50"/>
    <property type="match status" value="1"/>
</dbReference>
<feature type="domain" description="Helicase ATP-binding" evidence="9">
    <location>
        <begin position="139"/>
        <end position="393"/>
    </location>
</feature>
<accession>A0A9P6E6X8</accession>
<dbReference type="InterPro" id="IPR014014">
    <property type="entry name" value="RNA_helicase_DEAD_Q_motif"/>
</dbReference>
<evidence type="ECO:0000259" key="10">
    <source>
        <dbReference type="PROSITE" id="PS51194"/>
    </source>
</evidence>